<dbReference type="EMBL" id="CP120627">
    <property type="protein sequence ID" value="WEW55644.1"/>
    <property type="molecule type" value="Genomic_DNA"/>
</dbReference>
<feature type="compositionally biased region" description="Basic and acidic residues" evidence="1">
    <location>
        <begin position="72"/>
        <end position="89"/>
    </location>
</feature>
<feature type="region of interest" description="Disordered" evidence="1">
    <location>
        <begin position="63"/>
        <end position="111"/>
    </location>
</feature>
<dbReference type="Pfam" id="PF14599">
    <property type="entry name" value="zinc_ribbon_6"/>
    <property type="match status" value="1"/>
</dbReference>
<dbReference type="GO" id="GO:0061630">
    <property type="term" value="F:ubiquitin protein ligase activity"/>
    <property type="evidence" value="ECO:0007669"/>
    <property type="project" value="TreeGrafter"/>
</dbReference>
<evidence type="ECO:0000313" key="3">
    <source>
        <dbReference type="EMBL" id="WEW55644.1"/>
    </source>
</evidence>
<dbReference type="InterPro" id="IPR039512">
    <property type="entry name" value="RCHY1_zinc-ribbon"/>
</dbReference>
<evidence type="ECO:0000313" key="4">
    <source>
        <dbReference type="Proteomes" id="UP001219355"/>
    </source>
</evidence>
<feature type="domain" description="RCHY1 zinc-ribbon" evidence="2">
    <location>
        <begin position="1"/>
        <end position="56"/>
    </location>
</feature>
<evidence type="ECO:0000259" key="2">
    <source>
        <dbReference type="Pfam" id="PF14599"/>
    </source>
</evidence>
<sequence>MEAHFRNLDHAIESQPMPAEFQNTKAVIHCNDCRAKSVVQYHWLGLKCDVCDSYNTSQIRLFSTNDGQNDETDSHQDRGIPISRPRDSNDSATESRTMARSVPGMDGASDLPGPVLGGEEGTLPSSTFPPSFNARSVSPTVSNYFGLSRRRGSMWTTVSQPEVIHSDSEHEEDGSFWAVSALKRATLGLLGRRAYESEEEKEDGDEEDDGMNDQEGEPAEGEDDEEIDDIIDIFGHR</sequence>
<dbReference type="GO" id="GO:0005634">
    <property type="term" value="C:nucleus"/>
    <property type="evidence" value="ECO:0007669"/>
    <property type="project" value="TreeGrafter"/>
</dbReference>
<dbReference type="AlphaFoldDB" id="A0AAF0DBX2"/>
<protein>
    <recommendedName>
        <fullName evidence="2">RCHY1 zinc-ribbon domain-containing protein</fullName>
    </recommendedName>
</protein>
<proteinExistence type="predicted"/>
<dbReference type="PANTHER" id="PTHR21319:SF0">
    <property type="entry name" value="AND RING FINGER DOMAIN PROTEIN, PUTATIVE (AFU_ORTHOLOGUE AFUA_1G08900)-RELATED"/>
    <property type="match status" value="1"/>
</dbReference>
<accession>A0AAF0DBX2</accession>
<dbReference type="GO" id="GO:0016567">
    <property type="term" value="P:protein ubiquitination"/>
    <property type="evidence" value="ECO:0007669"/>
    <property type="project" value="TreeGrafter"/>
</dbReference>
<name>A0AAF0DBX2_9EURO</name>
<evidence type="ECO:0000256" key="1">
    <source>
        <dbReference type="SAM" id="MobiDB-lite"/>
    </source>
</evidence>
<feature type="region of interest" description="Disordered" evidence="1">
    <location>
        <begin position="190"/>
        <end position="237"/>
    </location>
</feature>
<dbReference type="Gene3D" id="2.20.28.10">
    <property type="match status" value="1"/>
</dbReference>
<dbReference type="Proteomes" id="UP001219355">
    <property type="component" value="Chromosome 1"/>
</dbReference>
<feature type="compositionally biased region" description="Acidic residues" evidence="1">
    <location>
        <begin position="197"/>
        <end position="231"/>
    </location>
</feature>
<organism evidence="3 4">
    <name type="scientific">Emydomyces testavorans</name>
    <dbReference type="NCBI Taxonomy" id="2070801"/>
    <lineage>
        <taxon>Eukaryota</taxon>
        <taxon>Fungi</taxon>
        <taxon>Dikarya</taxon>
        <taxon>Ascomycota</taxon>
        <taxon>Pezizomycotina</taxon>
        <taxon>Eurotiomycetes</taxon>
        <taxon>Eurotiomycetidae</taxon>
        <taxon>Onygenales</taxon>
        <taxon>Nannizziopsiaceae</taxon>
        <taxon>Emydomyces</taxon>
    </lineage>
</organism>
<gene>
    <name evidence="3" type="ORF">PRK78_001076</name>
</gene>
<dbReference type="GO" id="GO:0006511">
    <property type="term" value="P:ubiquitin-dependent protein catabolic process"/>
    <property type="evidence" value="ECO:0007669"/>
    <property type="project" value="TreeGrafter"/>
</dbReference>
<keyword evidence="4" id="KW-1185">Reference proteome</keyword>
<dbReference type="PANTHER" id="PTHR21319">
    <property type="entry name" value="RING FINGER AND CHY ZINC FINGER DOMAIN-CONTAINING PROTEIN 1"/>
    <property type="match status" value="1"/>
</dbReference>
<reference evidence="3" key="1">
    <citation type="submission" date="2023-03" db="EMBL/GenBank/DDBJ databases">
        <title>Emydomyces testavorans Genome Sequence.</title>
        <authorList>
            <person name="Hoyer L."/>
        </authorList>
    </citation>
    <scope>NUCLEOTIDE SEQUENCE</scope>
    <source>
        <strain evidence="3">16-2883</strain>
    </source>
</reference>